<dbReference type="PANTHER" id="PTHR12741">
    <property type="entry name" value="LYST-INTERACTING PROTEIN LIP5 DOPAMINE RESPONSIVE PROTEIN DRG-1"/>
    <property type="match status" value="1"/>
</dbReference>
<dbReference type="EMBL" id="VEPZ02001425">
    <property type="protein sequence ID" value="KAE8673622.1"/>
    <property type="molecule type" value="Genomic_DNA"/>
</dbReference>
<proteinExistence type="predicted"/>
<organism evidence="2 3">
    <name type="scientific">Hibiscus syriacus</name>
    <name type="common">Rose of Sharon</name>
    <dbReference type="NCBI Taxonomy" id="106335"/>
    <lineage>
        <taxon>Eukaryota</taxon>
        <taxon>Viridiplantae</taxon>
        <taxon>Streptophyta</taxon>
        <taxon>Embryophyta</taxon>
        <taxon>Tracheophyta</taxon>
        <taxon>Spermatophyta</taxon>
        <taxon>Magnoliopsida</taxon>
        <taxon>eudicotyledons</taxon>
        <taxon>Gunneridae</taxon>
        <taxon>Pentapetalae</taxon>
        <taxon>rosids</taxon>
        <taxon>malvids</taxon>
        <taxon>Malvales</taxon>
        <taxon>Malvaceae</taxon>
        <taxon>Malvoideae</taxon>
        <taxon>Hibiscus</taxon>
    </lineage>
</organism>
<keyword evidence="1" id="KW-0812">Transmembrane</keyword>
<keyword evidence="3" id="KW-1185">Reference proteome</keyword>
<feature type="transmembrane region" description="Helical" evidence="1">
    <location>
        <begin position="309"/>
        <end position="333"/>
    </location>
</feature>
<name>A0A6A2XE59_HIBSY</name>
<protein>
    <submittedName>
        <fullName evidence="2">Uncharacterized protein</fullName>
    </submittedName>
</protein>
<dbReference type="GO" id="GO:0005886">
    <property type="term" value="C:plasma membrane"/>
    <property type="evidence" value="ECO:0007669"/>
    <property type="project" value="TreeGrafter"/>
</dbReference>
<sequence length="393" mass="44133">MSRAEELWERLVRTALRRERFGMSTVGQPAGGIAGYVPSSIANDRDIYTILRLADEIQDEEPNHAYSFAQNLDPNSEGRGVLPFKTGLMSVIKLAFGLPCANLCSRHILQIGLAKGPCYIHIPQLPQINRCGIYFICTSIFTPYVLGQQSYHVQKLGKREVGTIDSSQDIARLQEFYMLYREKNNVDKLREEEMMLRESGVFSGNLGELGLPKLPSDFSIPDTRSSDLMDFLHYVFGFQFQFVKPDYLLDGLGYAETISLLMSLDFLRATDLRNAWDLYGIVYKLDVLGTNTSLTVFTFSQKISVNFQLLLRFIQGLSFLLVIAGLAAAVVFTDLTIPDIFACILAFVPTGWGILSIAAAWKPLVKKDRVVEINSVDSTIIRCWNGNANIRPR</sequence>
<dbReference type="PANTHER" id="PTHR12741:SF47">
    <property type="entry name" value="CALLOSE SYNTHASE 9"/>
    <property type="match status" value="1"/>
</dbReference>
<reference evidence="2" key="1">
    <citation type="submission" date="2019-09" db="EMBL/GenBank/DDBJ databases">
        <title>Draft genome information of white flower Hibiscus syriacus.</title>
        <authorList>
            <person name="Kim Y.-M."/>
        </authorList>
    </citation>
    <scope>NUCLEOTIDE SEQUENCE [LARGE SCALE GENOMIC DNA]</scope>
    <source>
        <strain evidence="2">YM2019G1</strain>
    </source>
</reference>
<dbReference type="GO" id="GO:0046527">
    <property type="term" value="F:glucosyltransferase activity"/>
    <property type="evidence" value="ECO:0007669"/>
    <property type="project" value="TreeGrafter"/>
</dbReference>
<evidence type="ECO:0000256" key="1">
    <source>
        <dbReference type="SAM" id="Phobius"/>
    </source>
</evidence>
<keyword evidence="1" id="KW-1133">Transmembrane helix</keyword>
<evidence type="ECO:0000313" key="3">
    <source>
        <dbReference type="Proteomes" id="UP000436088"/>
    </source>
</evidence>
<keyword evidence="1" id="KW-0472">Membrane</keyword>
<accession>A0A6A2XE59</accession>
<feature type="transmembrane region" description="Helical" evidence="1">
    <location>
        <begin position="339"/>
        <end position="361"/>
    </location>
</feature>
<dbReference type="AlphaFoldDB" id="A0A6A2XE59"/>
<evidence type="ECO:0000313" key="2">
    <source>
        <dbReference type="EMBL" id="KAE8673622.1"/>
    </source>
</evidence>
<comment type="caution">
    <text evidence="2">The sequence shown here is derived from an EMBL/GenBank/DDBJ whole genome shotgun (WGS) entry which is preliminary data.</text>
</comment>
<dbReference type="Proteomes" id="UP000436088">
    <property type="component" value="Unassembled WGS sequence"/>
</dbReference>
<gene>
    <name evidence="2" type="ORF">F3Y22_tig00111779pilonHSYRG00222</name>
</gene>